<keyword evidence="3" id="KW-0238">DNA-binding</keyword>
<dbReference type="InterPro" id="IPR000847">
    <property type="entry name" value="LysR_HTH_N"/>
</dbReference>
<dbReference type="SUPFAM" id="SSF46785">
    <property type="entry name" value="Winged helix' DNA-binding domain"/>
    <property type="match status" value="1"/>
</dbReference>
<dbReference type="PANTHER" id="PTHR30537:SF5">
    <property type="entry name" value="HTH-TYPE TRANSCRIPTIONAL ACTIVATOR TTDR-RELATED"/>
    <property type="match status" value="1"/>
</dbReference>
<evidence type="ECO:0000256" key="2">
    <source>
        <dbReference type="ARBA" id="ARBA00023015"/>
    </source>
</evidence>
<gene>
    <name evidence="6" type="ORF">DCW74_19315</name>
</gene>
<dbReference type="InterPro" id="IPR036388">
    <property type="entry name" value="WH-like_DNA-bd_sf"/>
</dbReference>
<dbReference type="Pfam" id="PF03466">
    <property type="entry name" value="LysR_substrate"/>
    <property type="match status" value="1"/>
</dbReference>
<dbReference type="GO" id="GO:0003677">
    <property type="term" value="F:DNA binding"/>
    <property type="evidence" value="ECO:0007669"/>
    <property type="project" value="UniProtKB-KW"/>
</dbReference>
<sequence length="293" mass="32767">MNTDYIKTFLAVYRSGSFVEVAKDQNLAPSSVSRSISALENLLKTRLFQRTTRNLTPTRAGEIYFERIAPLIEEMDLTHQSLIDAAATPSGRLRVTASVTYGQVVIAPRLKLFRERYPNIDVELLLSDGQVDLVNGQVDIAIRHGNLPDSTLVARKLADVNYRLVSSKTYLEQNEIPKSPDELRQHELVTFVYDNFRYAWVFEANGDTCTLPIKPALTISSAAAIRQCVINGAGISLLADWMIEEDLRKGRLVELLPDWKVSGASSDSAIWLVYPSSRFIPAKSKAFANFLLN</sequence>
<dbReference type="InterPro" id="IPR036390">
    <property type="entry name" value="WH_DNA-bd_sf"/>
</dbReference>
<proteinExistence type="inferred from homology"/>
<dbReference type="Proteomes" id="UP000263517">
    <property type="component" value="Unassembled WGS sequence"/>
</dbReference>
<evidence type="ECO:0000313" key="7">
    <source>
        <dbReference type="Proteomes" id="UP000263517"/>
    </source>
</evidence>
<name>A0A350P9A4_9ALTE</name>
<dbReference type="CDD" id="cd08422">
    <property type="entry name" value="PBP2_CrgA_like"/>
    <property type="match status" value="1"/>
</dbReference>
<evidence type="ECO:0000313" key="6">
    <source>
        <dbReference type="EMBL" id="HAW77871.1"/>
    </source>
</evidence>
<dbReference type="AlphaFoldDB" id="A0A350P9A4"/>
<feature type="domain" description="HTH lysR-type" evidence="5">
    <location>
        <begin position="1"/>
        <end position="58"/>
    </location>
</feature>
<dbReference type="SUPFAM" id="SSF53850">
    <property type="entry name" value="Periplasmic binding protein-like II"/>
    <property type="match status" value="1"/>
</dbReference>
<dbReference type="PANTHER" id="PTHR30537">
    <property type="entry name" value="HTH-TYPE TRANSCRIPTIONAL REGULATOR"/>
    <property type="match status" value="1"/>
</dbReference>
<comment type="caution">
    <text evidence="6">The sequence shown here is derived from an EMBL/GenBank/DDBJ whole genome shotgun (WGS) entry which is preliminary data.</text>
</comment>
<keyword evidence="2" id="KW-0805">Transcription regulation</keyword>
<comment type="similarity">
    <text evidence="1">Belongs to the LysR transcriptional regulatory family.</text>
</comment>
<dbReference type="GO" id="GO:0003700">
    <property type="term" value="F:DNA-binding transcription factor activity"/>
    <property type="evidence" value="ECO:0007669"/>
    <property type="project" value="InterPro"/>
</dbReference>
<evidence type="ECO:0000256" key="3">
    <source>
        <dbReference type="ARBA" id="ARBA00023125"/>
    </source>
</evidence>
<dbReference type="RefSeq" id="WP_272965376.1">
    <property type="nucleotide sequence ID" value="NZ_CALBIY010000007.1"/>
</dbReference>
<evidence type="ECO:0000256" key="4">
    <source>
        <dbReference type="ARBA" id="ARBA00023163"/>
    </source>
</evidence>
<dbReference type="Gene3D" id="3.40.190.290">
    <property type="match status" value="1"/>
</dbReference>
<protein>
    <submittedName>
        <fullName evidence="6">LysR family transcriptional regulator</fullName>
    </submittedName>
</protein>
<dbReference type="Pfam" id="PF00126">
    <property type="entry name" value="HTH_1"/>
    <property type="match status" value="1"/>
</dbReference>
<dbReference type="InterPro" id="IPR058163">
    <property type="entry name" value="LysR-type_TF_proteobact-type"/>
</dbReference>
<organism evidence="6 7">
    <name type="scientific">Alteromonas australica</name>
    <dbReference type="NCBI Taxonomy" id="589873"/>
    <lineage>
        <taxon>Bacteria</taxon>
        <taxon>Pseudomonadati</taxon>
        <taxon>Pseudomonadota</taxon>
        <taxon>Gammaproteobacteria</taxon>
        <taxon>Alteromonadales</taxon>
        <taxon>Alteromonadaceae</taxon>
        <taxon>Alteromonas/Salinimonas group</taxon>
        <taxon>Alteromonas</taxon>
    </lineage>
</organism>
<keyword evidence="4" id="KW-0804">Transcription</keyword>
<dbReference type="EMBL" id="DNAN01000675">
    <property type="protein sequence ID" value="HAW77871.1"/>
    <property type="molecule type" value="Genomic_DNA"/>
</dbReference>
<evidence type="ECO:0000259" key="5">
    <source>
        <dbReference type="PROSITE" id="PS50931"/>
    </source>
</evidence>
<dbReference type="PROSITE" id="PS50931">
    <property type="entry name" value="HTH_LYSR"/>
    <property type="match status" value="1"/>
</dbReference>
<accession>A0A350P9A4</accession>
<reference evidence="6 7" key="1">
    <citation type="journal article" date="2018" name="Nat. Biotechnol.">
        <title>A standardized bacterial taxonomy based on genome phylogeny substantially revises the tree of life.</title>
        <authorList>
            <person name="Parks D.H."/>
            <person name="Chuvochina M."/>
            <person name="Waite D.W."/>
            <person name="Rinke C."/>
            <person name="Skarshewski A."/>
            <person name="Chaumeil P.A."/>
            <person name="Hugenholtz P."/>
        </authorList>
    </citation>
    <scope>NUCLEOTIDE SEQUENCE [LARGE SCALE GENOMIC DNA]</scope>
    <source>
        <strain evidence="6">UBA11978</strain>
    </source>
</reference>
<evidence type="ECO:0000256" key="1">
    <source>
        <dbReference type="ARBA" id="ARBA00009437"/>
    </source>
</evidence>
<dbReference type="InterPro" id="IPR005119">
    <property type="entry name" value="LysR_subst-bd"/>
</dbReference>
<dbReference type="Gene3D" id="1.10.10.10">
    <property type="entry name" value="Winged helix-like DNA-binding domain superfamily/Winged helix DNA-binding domain"/>
    <property type="match status" value="1"/>
</dbReference>